<dbReference type="InterPro" id="IPR005829">
    <property type="entry name" value="Sugar_transporter_CS"/>
</dbReference>
<dbReference type="PROSITE" id="PS50850">
    <property type="entry name" value="MFS"/>
    <property type="match status" value="1"/>
</dbReference>
<sequence>MVAVGDCGSAPASRVEISYGKPGYKGLIQNPFLLFLSCFASIGGVLFGYDQGVISGVLVMHNFAQEFPTLASDSTLQGWMVSILTLGAMFGALANGPIADRLSRRWSILLANAVFLVGSIIQASSVNVPMIFVGRLIAGLAIGQLSMVVPLYISELAPPNLRGGLVALQQLGITAGIMVAFWLNFGTQHIGGTGKGQSPVAWRLPLALQCLFSLVLGAGTYFLPYTPRWLMMKGREEETLSTLSRLRRVPQSDPRVINEMLEIKASALFDKETTAAMFPGVTSRVRLSINRYKCLFTLRHLNRRLLTACLLQLIQQFTGINAIIYYAPQIFQKIGLSGNSVDLLATGVIGILNFLCTIPAIMFMDFWGRRKVLMVGAVGMGISQLIVATLYAVYMNSWTSHRDAGWATAIFVWVYICNFAFSIGCVNWVIPSEIFPPGVRSQAVGIAIGTNWLSNFVVALITPRMLASIEFGTFYFYLGEFDYTSDFAPCKMWLTAREAFCVLLAGWVYFFLPETKGVPIEEMDRIFGGKQGTQDMIRMATICHQLGIGSTAQGLEVKEDACGHVEEAEMP</sequence>
<dbReference type="Proteomes" id="UP001583193">
    <property type="component" value="Unassembled WGS sequence"/>
</dbReference>
<evidence type="ECO:0000256" key="1">
    <source>
        <dbReference type="ARBA" id="ARBA00004141"/>
    </source>
</evidence>
<keyword evidence="4 8" id="KW-0812">Transmembrane</keyword>
<feature type="transmembrane region" description="Helical" evidence="8">
    <location>
        <begin position="492"/>
        <end position="512"/>
    </location>
</feature>
<comment type="caution">
    <text evidence="10">The sequence shown here is derived from an EMBL/GenBank/DDBJ whole genome shotgun (WGS) entry which is preliminary data.</text>
</comment>
<evidence type="ECO:0000256" key="7">
    <source>
        <dbReference type="RuleBase" id="RU003346"/>
    </source>
</evidence>
<dbReference type="InterPro" id="IPR020846">
    <property type="entry name" value="MFS_dom"/>
</dbReference>
<organism evidence="10 11">
    <name type="scientific">Paecilomyces lecythidis</name>
    <dbReference type="NCBI Taxonomy" id="3004212"/>
    <lineage>
        <taxon>Eukaryota</taxon>
        <taxon>Fungi</taxon>
        <taxon>Dikarya</taxon>
        <taxon>Ascomycota</taxon>
        <taxon>Pezizomycotina</taxon>
        <taxon>Eurotiomycetes</taxon>
        <taxon>Eurotiomycetidae</taxon>
        <taxon>Eurotiales</taxon>
        <taxon>Thermoascaceae</taxon>
        <taxon>Paecilomyces</taxon>
    </lineage>
</organism>
<feature type="transmembrane region" description="Helical" evidence="8">
    <location>
        <begin position="106"/>
        <end position="124"/>
    </location>
</feature>
<dbReference type="InterPro" id="IPR003663">
    <property type="entry name" value="Sugar/inositol_transpt"/>
</dbReference>
<feature type="transmembrane region" description="Helical" evidence="8">
    <location>
        <begin position="372"/>
        <end position="394"/>
    </location>
</feature>
<gene>
    <name evidence="10" type="ORF">Plec18167_004471</name>
</gene>
<dbReference type="PANTHER" id="PTHR48022:SF2">
    <property type="entry name" value="PLASTIDIC GLUCOSE TRANSPORTER 4"/>
    <property type="match status" value="1"/>
</dbReference>
<comment type="subcellular location">
    <subcellularLocation>
        <location evidence="1">Membrane</location>
        <topology evidence="1">Multi-pass membrane protein</topology>
    </subcellularLocation>
</comment>
<feature type="transmembrane region" description="Helical" evidence="8">
    <location>
        <begin position="305"/>
        <end position="327"/>
    </location>
</feature>
<dbReference type="Gene3D" id="1.20.1250.20">
    <property type="entry name" value="MFS general substrate transporter like domains"/>
    <property type="match status" value="2"/>
</dbReference>
<dbReference type="EMBL" id="JAVDPF010000012">
    <property type="protein sequence ID" value="KAL1878399.1"/>
    <property type="molecule type" value="Genomic_DNA"/>
</dbReference>
<keyword evidence="5 8" id="KW-1133">Transmembrane helix</keyword>
<dbReference type="PROSITE" id="PS00216">
    <property type="entry name" value="SUGAR_TRANSPORT_1"/>
    <property type="match status" value="1"/>
</dbReference>
<dbReference type="PANTHER" id="PTHR48022">
    <property type="entry name" value="PLASTIDIC GLUCOSE TRANSPORTER 4"/>
    <property type="match status" value="1"/>
</dbReference>
<keyword evidence="3 7" id="KW-0813">Transport</keyword>
<keyword evidence="11" id="KW-1185">Reference proteome</keyword>
<name>A0ABR3XRN7_9EURO</name>
<reference evidence="10 11" key="1">
    <citation type="journal article" date="2024" name="IMA Fungus">
        <title>IMA Genome - F19 : A genome assembly and annotation guide to empower mycologists, including annotated draft genome sequences of Ceratocystis pirilliformis, Diaporthe australafricana, Fusarium ophioides, Paecilomyces lecythidis, and Sporothrix stenoceras.</title>
        <authorList>
            <person name="Aylward J."/>
            <person name="Wilson A.M."/>
            <person name="Visagie C.M."/>
            <person name="Spraker J."/>
            <person name="Barnes I."/>
            <person name="Buitendag C."/>
            <person name="Ceriani C."/>
            <person name="Del Mar Angel L."/>
            <person name="du Plessis D."/>
            <person name="Fuchs T."/>
            <person name="Gasser K."/>
            <person name="Kramer D."/>
            <person name="Li W."/>
            <person name="Munsamy K."/>
            <person name="Piso A."/>
            <person name="Price J.L."/>
            <person name="Sonnekus B."/>
            <person name="Thomas C."/>
            <person name="van der Nest A."/>
            <person name="van Dijk A."/>
            <person name="van Heerden A."/>
            <person name="van Vuuren N."/>
            <person name="Yilmaz N."/>
            <person name="Duong T.A."/>
            <person name="van der Merwe N.A."/>
            <person name="Wingfield M.J."/>
            <person name="Wingfield B.D."/>
        </authorList>
    </citation>
    <scope>NUCLEOTIDE SEQUENCE [LARGE SCALE GENOMIC DNA]</scope>
    <source>
        <strain evidence="10 11">CMW 18167</strain>
    </source>
</reference>
<dbReference type="InterPro" id="IPR005828">
    <property type="entry name" value="MFS_sugar_transport-like"/>
</dbReference>
<feature type="transmembrane region" description="Helical" evidence="8">
    <location>
        <begin position="165"/>
        <end position="186"/>
    </location>
</feature>
<evidence type="ECO:0000313" key="10">
    <source>
        <dbReference type="EMBL" id="KAL1878399.1"/>
    </source>
</evidence>
<protein>
    <recommendedName>
        <fullName evidence="9">Major facilitator superfamily (MFS) profile domain-containing protein</fullName>
    </recommendedName>
</protein>
<evidence type="ECO:0000256" key="5">
    <source>
        <dbReference type="ARBA" id="ARBA00022989"/>
    </source>
</evidence>
<evidence type="ECO:0000259" key="9">
    <source>
        <dbReference type="PROSITE" id="PS50850"/>
    </source>
</evidence>
<comment type="similarity">
    <text evidence="2 7">Belongs to the major facilitator superfamily. Sugar transporter (TC 2.A.1.1) family.</text>
</comment>
<accession>A0ABR3XRN7</accession>
<dbReference type="SUPFAM" id="SSF103473">
    <property type="entry name" value="MFS general substrate transporter"/>
    <property type="match status" value="1"/>
</dbReference>
<keyword evidence="6 8" id="KW-0472">Membrane</keyword>
<proteinExistence type="inferred from homology"/>
<dbReference type="InterPro" id="IPR050360">
    <property type="entry name" value="MFS_Sugar_Transporters"/>
</dbReference>
<dbReference type="InterPro" id="IPR036259">
    <property type="entry name" value="MFS_trans_sf"/>
</dbReference>
<feature type="transmembrane region" description="Helical" evidence="8">
    <location>
        <begin position="343"/>
        <end position="363"/>
    </location>
</feature>
<dbReference type="PROSITE" id="PS00217">
    <property type="entry name" value="SUGAR_TRANSPORT_2"/>
    <property type="match status" value="1"/>
</dbReference>
<feature type="domain" description="Major facilitator superfamily (MFS) profile" evidence="9">
    <location>
        <begin position="36"/>
        <end position="516"/>
    </location>
</feature>
<evidence type="ECO:0000256" key="2">
    <source>
        <dbReference type="ARBA" id="ARBA00010992"/>
    </source>
</evidence>
<feature type="transmembrane region" description="Helical" evidence="8">
    <location>
        <begin position="206"/>
        <end position="225"/>
    </location>
</feature>
<evidence type="ECO:0000256" key="6">
    <source>
        <dbReference type="ARBA" id="ARBA00023136"/>
    </source>
</evidence>
<evidence type="ECO:0000256" key="8">
    <source>
        <dbReference type="SAM" id="Phobius"/>
    </source>
</evidence>
<feature type="transmembrane region" description="Helical" evidence="8">
    <location>
        <begin position="31"/>
        <end position="49"/>
    </location>
</feature>
<dbReference type="NCBIfam" id="TIGR00879">
    <property type="entry name" value="SP"/>
    <property type="match status" value="1"/>
</dbReference>
<evidence type="ECO:0000256" key="4">
    <source>
        <dbReference type="ARBA" id="ARBA00022692"/>
    </source>
</evidence>
<evidence type="ECO:0000256" key="3">
    <source>
        <dbReference type="ARBA" id="ARBA00022448"/>
    </source>
</evidence>
<feature type="transmembrane region" description="Helical" evidence="8">
    <location>
        <begin position="130"/>
        <end position="153"/>
    </location>
</feature>
<feature type="transmembrane region" description="Helical" evidence="8">
    <location>
        <begin position="76"/>
        <end position="94"/>
    </location>
</feature>
<evidence type="ECO:0000313" key="11">
    <source>
        <dbReference type="Proteomes" id="UP001583193"/>
    </source>
</evidence>
<dbReference type="Pfam" id="PF00083">
    <property type="entry name" value="Sugar_tr"/>
    <property type="match status" value="1"/>
</dbReference>
<feature type="transmembrane region" description="Helical" evidence="8">
    <location>
        <begin position="406"/>
        <end position="430"/>
    </location>
</feature>
<dbReference type="PRINTS" id="PR00171">
    <property type="entry name" value="SUGRTRNSPORT"/>
</dbReference>